<evidence type="ECO:0000313" key="3">
    <source>
        <dbReference type="Proteomes" id="UP000199440"/>
    </source>
</evidence>
<dbReference type="InterPro" id="IPR021354">
    <property type="entry name" value="DUF2975"/>
</dbReference>
<dbReference type="Pfam" id="PF11188">
    <property type="entry name" value="DUF2975"/>
    <property type="match status" value="1"/>
</dbReference>
<dbReference type="STRING" id="192904.SAMN04488514_11732"/>
<evidence type="ECO:0000313" key="2">
    <source>
        <dbReference type="EMBL" id="SDM92089.1"/>
    </source>
</evidence>
<feature type="transmembrane region" description="Helical" evidence="1">
    <location>
        <begin position="148"/>
        <end position="169"/>
    </location>
</feature>
<protein>
    <recommendedName>
        <fullName evidence="4">DUF2975 domain-containing protein</fullName>
    </recommendedName>
</protein>
<dbReference type="EMBL" id="FNGV01000017">
    <property type="protein sequence ID" value="SDM92089.1"/>
    <property type="molecule type" value="Genomic_DNA"/>
</dbReference>
<keyword evidence="1" id="KW-0812">Transmembrane</keyword>
<keyword evidence="1" id="KW-0472">Membrane</keyword>
<dbReference type="AlphaFoldDB" id="A0A1G9X5U4"/>
<sequence length="222" mass="25553">MRYIINNLSMNATSKPKSITFINFLANLFRIGFFLLAFSLFIWVIYNIFIFFTDSPTIHMDFPVMFSLTEQGLWNNPDTSELSKFYMQSMGMIRAENLPKGFLALYSIITLFANLCILLSMRQVLLILESAKTGAFLIVENAIRLRWIALLGIAIFLLERTGLLISAYFFSDKLQVSGLEFTSVNFFSFFYFETIFYALFLLVIAEAFRIGAELKKEADLTI</sequence>
<organism evidence="2 3">
    <name type="scientific">Kriegella aquimaris</name>
    <dbReference type="NCBI Taxonomy" id="192904"/>
    <lineage>
        <taxon>Bacteria</taxon>
        <taxon>Pseudomonadati</taxon>
        <taxon>Bacteroidota</taxon>
        <taxon>Flavobacteriia</taxon>
        <taxon>Flavobacteriales</taxon>
        <taxon>Flavobacteriaceae</taxon>
        <taxon>Kriegella</taxon>
    </lineage>
</organism>
<name>A0A1G9X5U4_9FLAO</name>
<keyword evidence="3" id="KW-1185">Reference proteome</keyword>
<evidence type="ECO:0008006" key="4">
    <source>
        <dbReference type="Google" id="ProtNLM"/>
    </source>
</evidence>
<gene>
    <name evidence="2" type="ORF">SAMN04488514_11732</name>
</gene>
<evidence type="ECO:0000256" key="1">
    <source>
        <dbReference type="SAM" id="Phobius"/>
    </source>
</evidence>
<feature type="transmembrane region" description="Helical" evidence="1">
    <location>
        <begin position="189"/>
        <end position="208"/>
    </location>
</feature>
<proteinExistence type="predicted"/>
<reference evidence="2 3" key="1">
    <citation type="submission" date="2016-10" db="EMBL/GenBank/DDBJ databases">
        <authorList>
            <person name="de Groot N.N."/>
        </authorList>
    </citation>
    <scope>NUCLEOTIDE SEQUENCE [LARGE SCALE GENOMIC DNA]</scope>
    <source>
        <strain evidence="2 3">DSM 19886</strain>
    </source>
</reference>
<accession>A0A1G9X5U4</accession>
<feature type="transmembrane region" description="Helical" evidence="1">
    <location>
        <begin position="21"/>
        <end position="46"/>
    </location>
</feature>
<feature type="transmembrane region" description="Helical" evidence="1">
    <location>
        <begin position="103"/>
        <end position="128"/>
    </location>
</feature>
<dbReference type="Proteomes" id="UP000199440">
    <property type="component" value="Unassembled WGS sequence"/>
</dbReference>
<keyword evidence="1" id="KW-1133">Transmembrane helix</keyword>